<dbReference type="EMBL" id="NJIH01000010">
    <property type="protein sequence ID" value="OWT56783.1"/>
    <property type="molecule type" value="Genomic_DNA"/>
</dbReference>
<keyword evidence="3" id="KW-1185">Reference proteome</keyword>
<dbReference type="SUPFAM" id="SSF89796">
    <property type="entry name" value="CoA-transferase family III (CaiB/BaiF)"/>
    <property type="match status" value="1"/>
</dbReference>
<protein>
    <submittedName>
        <fullName evidence="2">Carnitine dehydratase</fullName>
    </submittedName>
</protein>
<dbReference type="Proteomes" id="UP000214603">
    <property type="component" value="Unassembled WGS sequence"/>
</dbReference>
<reference evidence="3" key="1">
    <citation type="submission" date="2017-06" db="EMBL/GenBank/DDBJ databases">
        <title>Herbaspirillum phytohormonus sp. nov., isolated from the root nodule of Robinia pseudoacacia in lead-zinc mine.</title>
        <authorList>
            <person name="Fan M."/>
            <person name="Lin Y."/>
        </authorList>
    </citation>
    <scope>NUCLEOTIDE SEQUENCE [LARGE SCALE GENOMIC DNA]</scope>
    <source>
        <strain evidence="3">SC-089</strain>
    </source>
</reference>
<dbReference type="PANTHER" id="PTHR48207">
    <property type="entry name" value="SUCCINATE--HYDROXYMETHYLGLUTARATE COA-TRANSFERASE"/>
    <property type="match status" value="1"/>
</dbReference>
<dbReference type="InterPro" id="IPR023606">
    <property type="entry name" value="CoA-Trfase_III_dom_1_sf"/>
</dbReference>
<dbReference type="GO" id="GO:0008410">
    <property type="term" value="F:CoA-transferase activity"/>
    <property type="evidence" value="ECO:0007669"/>
    <property type="project" value="TreeGrafter"/>
</dbReference>
<evidence type="ECO:0000313" key="3">
    <source>
        <dbReference type="Proteomes" id="UP000214603"/>
    </source>
</evidence>
<comment type="caution">
    <text evidence="2">The sequence shown here is derived from an EMBL/GenBank/DDBJ whole genome shotgun (WGS) entry which is preliminary data.</text>
</comment>
<dbReference type="RefSeq" id="WP_088604790.1">
    <property type="nucleotide sequence ID" value="NZ_NJIH01000010.1"/>
</dbReference>
<name>A0A225M957_9BURK</name>
<dbReference type="Gene3D" id="3.40.50.10540">
    <property type="entry name" value="Crotonobetainyl-coa:carnitine coa-transferase, domain 1"/>
    <property type="match status" value="1"/>
</dbReference>
<keyword evidence="1" id="KW-0808">Transferase</keyword>
<proteinExistence type="predicted"/>
<accession>A0A225M957</accession>
<dbReference type="PANTHER" id="PTHR48207:SF3">
    <property type="entry name" value="SUCCINATE--HYDROXYMETHYLGLUTARATE COA-TRANSFERASE"/>
    <property type="match status" value="1"/>
</dbReference>
<dbReference type="Pfam" id="PF02515">
    <property type="entry name" value="CoA_transf_3"/>
    <property type="match status" value="1"/>
</dbReference>
<dbReference type="OrthoDB" id="5294844at2"/>
<dbReference type="AlphaFoldDB" id="A0A225M957"/>
<dbReference type="Gene3D" id="3.30.1540.10">
    <property type="entry name" value="formyl-coa transferase, domain 3"/>
    <property type="match status" value="1"/>
</dbReference>
<dbReference type="InterPro" id="IPR050483">
    <property type="entry name" value="CoA-transferase_III_domain"/>
</dbReference>
<dbReference type="InterPro" id="IPR003673">
    <property type="entry name" value="CoA-Trfase_fam_III"/>
</dbReference>
<sequence>MDVNKQTLLGGVRVVEFCQIAAGPFCGMLLADYGADVVKIEPPQGDGLRQWPPIQQGYSENFASLNRGKRSACLDLKNEADRDLARRLVLEADVLVENNRPGVMERLGLGWSWFKERKPELVYCSISAYGQTGPRSAEGGFDLTIQAAAGVMSVTGEPDGAPVKCGVPVSDFTAGLYGAFSIAAMLARVRAGGLGGHIDVPMFSTTLAIAALQTSEYFGTGRNPRKLGSAHPRNAPYQAYRARDGWFAIAAGNNKLWASVCQVVGHPEWAGQERYGSNSLRAAHQAEIKSMLDPLFAQRDTGPLLDEFRAAGVPCALINGYDDALADPQARHLQLTLPLTLPGGHQTRTVGNPVWVNGEPVQVSLDLPELGQHTQALKAATAWKEAR</sequence>
<evidence type="ECO:0000313" key="2">
    <source>
        <dbReference type="EMBL" id="OWT56783.1"/>
    </source>
</evidence>
<evidence type="ECO:0000256" key="1">
    <source>
        <dbReference type="ARBA" id="ARBA00022679"/>
    </source>
</evidence>
<gene>
    <name evidence="2" type="ORF">CEY11_17980</name>
</gene>
<organism evidence="2 3">
    <name type="scientific">Candidimonas nitroreducens</name>
    <dbReference type="NCBI Taxonomy" id="683354"/>
    <lineage>
        <taxon>Bacteria</taxon>
        <taxon>Pseudomonadati</taxon>
        <taxon>Pseudomonadota</taxon>
        <taxon>Betaproteobacteria</taxon>
        <taxon>Burkholderiales</taxon>
        <taxon>Alcaligenaceae</taxon>
        <taxon>Candidimonas</taxon>
    </lineage>
</organism>
<dbReference type="InterPro" id="IPR044855">
    <property type="entry name" value="CoA-Trfase_III_dom3_sf"/>
</dbReference>